<reference evidence="2 3" key="1">
    <citation type="journal article" date="2012" name="PLoS ONE">
        <title>The purine-utilizing bacterium Clostridium acidurici 9a: a genome-guided metabolic reconsideration.</title>
        <authorList>
            <person name="Hartwich K."/>
            <person name="Poehlein A."/>
            <person name="Daniel R."/>
        </authorList>
    </citation>
    <scope>NUCLEOTIDE SEQUENCE [LARGE SCALE GENOMIC DNA]</scope>
    <source>
        <strain evidence="3">ATCC 7906 / DSM 604 / BCRC 14475 / CIP 104303 / KCTC 5404 / NCIMB 10678 / 9a</strain>
    </source>
</reference>
<dbReference type="SUPFAM" id="SSF53850">
    <property type="entry name" value="Periplasmic binding protein-like II"/>
    <property type="match status" value="1"/>
</dbReference>
<dbReference type="eggNOG" id="COG0715">
    <property type="taxonomic scope" value="Bacteria"/>
</dbReference>
<dbReference type="KEGG" id="cad:Curi_c03620"/>
<organism evidence="2 3">
    <name type="scientific">Gottschalkia acidurici (strain ATCC 7906 / DSM 604 / BCRC 14475 / CIP 104303 / KCTC 5404 / NCIMB 10678 / 9a)</name>
    <name type="common">Clostridium acidurici</name>
    <dbReference type="NCBI Taxonomy" id="1128398"/>
    <lineage>
        <taxon>Bacteria</taxon>
        <taxon>Bacillati</taxon>
        <taxon>Bacillota</taxon>
        <taxon>Tissierellia</taxon>
        <taxon>Tissierellales</taxon>
        <taxon>Gottschalkiaceae</taxon>
        <taxon>Gottschalkia</taxon>
    </lineage>
</organism>
<protein>
    <submittedName>
        <fullName evidence="2">Sulfonate/nitrate ABC transport system, substrate-binding protein</fullName>
    </submittedName>
</protein>
<dbReference type="RefSeq" id="WP_014966574.1">
    <property type="nucleotide sequence ID" value="NC_018664.1"/>
</dbReference>
<dbReference type="Pfam" id="PF09084">
    <property type="entry name" value="NMT1"/>
    <property type="match status" value="1"/>
</dbReference>
<sequence>MKKIAGLLLILVLSIGILGGCTNTKNTEKTGQAIDKSKIKSNGNEKINIKVVSPEGAPTLSMIKMFKEKPVIGENVEIDYENIKSPDVLSSKLMANEADIAIVPTNLAATIYNKGLPYRLVASNVWGSLYLSSVEDIKTFDDLKGKEIYTMGRGLTPDIVFRYLLEQNGIDPEKDVSLKYLTGGTELASSLIAGESKTSLIPEPVLSKVLMKKKDIKVVLDIQEEWSKATKMENGYPQASLIIKSDIIENHPEVVEAFLKEFKSSINWANENPTQAGNYSEELETELNAKVVESGIERTNIKYVDALNAKESIKAYFNILMDYSPDLLGGKLPDEEFYYTK</sequence>
<dbReference type="HOGENOM" id="CLU_062584_0_0_9"/>
<proteinExistence type="predicted"/>
<name>K0AXE8_GOTA9</name>
<evidence type="ECO:0000259" key="1">
    <source>
        <dbReference type="Pfam" id="PF09084"/>
    </source>
</evidence>
<feature type="domain" description="SsuA/THI5-like" evidence="1">
    <location>
        <begin position="77"/>
        <end position="276"/>
    </location>
</feature>
<dbReference type="Gene3D" id="3.40.190.10">
    <property type="entry name" value="Periplasmic binding protein-like II"/>
    <property type="match status" value="2"/>
</dbReference>
<dbReference type="PANTHER" id="PTHR30024">
    <property type="entry name" value="ALIPHATIC SULFONATES-BINDING PROTEIN-RELATED"/>
    <property type="match status" value="1"/>
</dbReference>
<dbReference type="PROSITE" id="PS51257">
    <property type="entry name" value="PROKAR_LIPOPROTEIN"/>
    <property type="match status" value="1"/>
</dbReference>
<dbReference type="OrthoDB" id="9814375at2"/>
<dbReference type="PATRIC" id="fig|1128398.3.peg.371"/>
<dbReference type="STRING" id="1128398.Curi_c03620"/>
<gene>
    <name evidence="2" type="ordered locus">Curi_c03620</name>
</gene>
<dbReference type="AlphaFoldDB" id="K0AXE8"/>
<dbReference type="PIRSF" id="PIRSF027386">
    <property type="entry name" value="UCP027386_ABC_sbc_TM0202"/>
    <property type="match status" value="1"/>
</dbReference>
<accession>K0AXE8</accession>
<dbReference type="InterPro" id="IPR015168">
    <property type="entry name" value="SsuA/THI5"/>
</dbReference>
<dbReference type="Proteomes" id="UP000006094">
    <property type="component" value="Chromosome"/>
</dbReference>
<dbReference type="EMBL" id="CP003326">
    <property type="protein sequence ID" value="AFS77437.1"/>
    <property type="molecule type" value="Genomic_DNA"/>
</dbReference>
<dbReference type="InterPro" id="IPR027024">
    <property type="entry name" value="UCP027386_ABC_sbc_TM0202"/>
</dbReference>
<keyword evidence="3" id="KW-1185">Reference proteome</keyword>
<dbReference type="PANTHER" id="PTHR30024:SF46">
    <property type="entry name" value="ABC TRANSPORTER, SUBSTRATE-BINDING LIPOPROTEIN"/>
    <property type="match status" value="1"/>
</dbReference>
<evidence type="ECO:0000313" key="2">
    <source>
        <dbReference type="EMBL" id="AFS77437.1"/>
    </source>
</evidence>
<evidence type="ECO:0000313" key="3">
    <source>
        <dbReference type="Proteomes" id="UP000006094"/>
    </source>
</evidence>